<evidence type="ECO:0008006" key="4">
    <source>
        <dbReference type="Google" id="ProtNLM"/>
    </source>
</evidence>
<evidence type="ECO:0000313" key="3">
    <source>
        <dbReference type="Proteomes" id="UP000239480"/>
    </source>
</evidence>
<dbReference type="OrthoDB" id="7744610at2"/>
<dbReference type="EMBL" id="PVTD01000002">
    <property type="protein sequence ID" value="PRY25421.1"/>
    <property type="molecule type" value="Genomic_DNA"/>
</dbReference>
<name>A0A2T0RW73_9RHOB</name>
<gene>
    <name evidence="2" type="ORF">CLV78_102600</name>
</gene>
<dbReference type="Proteomes" id="UP000239480">
    <property type="component" value="Unassembled WGS sequence"/>
</dbReference>
<keyword evidence="3" id="KW-1185">Reference proteome</keyword>
<dbReference type="AlphaFoldDB" id="A0A2T0RW73"/>
<feature type="signal peptide" evidence="1">
    <location>
        <begin position="1"/>
        <end position="23"/>
    </location>
</feature>
<sequence>MKKLTMVAVAAAIALPVGGAAFAQGKPSHPESSGKGTINISCYRGALKTVAWDRPNAVFIEDLLSYGYTWKQAHTIGERVCRDEYGVGNGEHKIATLKRLMVEHPVGSDF</sequence>
<proteinExistence type="predicted"/>
<protein>
    <recommendedName>
        <fullName evidence="4">HdeA/HdeB family protein</fullName>
    </recommendedName>
</protein>
<dbReference type="RefSeq" id="WP_106204313.1">
    <property type="nucleotide sequence ID" value="NZ_PVTD01000002.1"/>
</dbReference>
<feature type="chain" id="PRO_5015504466" description="HdeA/HdeB family protein" evidence="1">
    <location>
        <begin position="24"/>
        <end position="110"/>
    </location>
</feature>
<organism evidence="2 3">
    <name type="scientific">Aliiruegeria haliotis</name>
    <dbReference type="NCBI Taxonomy" id="1280846"/>
    <lineage>
        <taxon>Bacteria</taxon>
        <taxon>Pseudomonadati</taxon>
        <taxon>Pseudomonadota</taxon>
        <taxon>Alphaproteobacteria</taxon>
        <taxon>Rhodobacterales</taxon>
        <taxon>Roseobacteraceae</taxon>
        <taxon>Aliiruegeria</taxon>
    </lineage>
</organism>
<reference evidence="2 3" key="1">
    <citation type="submission" date="2018-03" db="EMBL/GenBank/DDBJ databases">
        <title>Genomic Encyclopedia of Archaeal and Bacterial Type Strains, Phase II (KMG-II): from individual species to whole genera.</title>
        <authorList>
            <person name="Goeker M."/>
        </authorList>
    </citation>
    <scope>NUCLEOTIDE SEQUENCE [LARGE SCALE GENOMIC DNA]</scope>
    <source>
        <strain evidence="2 3">DSM 29328</strain>
    </source>
</reference>
<comment type="caution">
    <text evidence="2">The sequence shown here is derived from an EMBL/GenBank/DDBJ whole genome shotgun (WGS) entry which is preliminary data.</text>
</comment>
<keyword evidence="1" id="KW-0732">Signal</keyword>
<evidence type="ECO:0000313" key="2">
    <source>
        <dbReference type="EMBL" id="PRY25421.1"/>
    </source>
</evidence>
<accession>A0A2T0RW73</accession>
<evidence type="ECO:0000256" key="1">
    <source>
        <dbReference type="SAM" id="SignalP"/>
    </source>
</evidence>